<accession>A0AAQ0V3G4</accession>
<reference evidence="2" key="2">
    <citation type="submission" date="2018-10" db="EMBL/GenBank/DDBJ databases">
        <title>FDA dAtabase for Regulatory Grade micrObial Sequences (FDA-ARGOS): Supporting development and validation of Infectious Disease Dx tests.</title>
        <authorList>
            <person name="Campos J."/>
            <person name="Goldberg B."/>
            <person name="Tallon L.J."/>
            <person name="Sadzewicz L."/>
            <person name="Zhao X."/>
            <person name="Vavikolanu K."/>
            <person name="Mehta A."/>
            <person name="Aluvathingal J."/>
            <person name="Nadendla S."/>
            <person name="Geyer C."/>
            <person name="Nandy P."/>
            <person name="Yan Y."/>
            <person name="Sichtig H."/>
        </authorList>
    </citation>
    <scope>NUCLEOTIDE SEQUENCE</scope>
    <source>
        <strain evidence="2">FDAARGOS_526</strain>
    </source>
</reference>
<dbReference type="EMBL" id="RKIT01000002">
    <property type="protein sequence ID" value="RSC15631.1"/>
    <property type="molecule type" value="Genomic_DNA"/>
</dbReference>
<dbReference type="Pfam" id="PF07639">
    <property type="entry name" value="YTV"/>
    <property type="match status" value="1"/>
</dbReference>
<protein>
    <submittedName>
        <fullName evidence="2">Uncharacterized protein</fullName>
    </submittedName>
</protein>
<comment type="caution">
    <text evidence="2">The sequence shown here is derived from an EMBL/GenBank/DDBJ whole genome shotgun (WGS) entry which is preliminary data.</text>
</comment>
<sequence length="93" mass="10741">MVWRRVCLTKIKRTLRFVGLINAVCRPDKRSAIRQRCCTVCRPDKRSAIRQRCCTVCRPDKRSAIRRCAKAYSSIRGCCCTNRERLACNSSIS</sequence>
<evidence type="ECO:0000313" key="1">
    <source>
        <dbReference type="EMBL" id="MBJ9869443.1"/>
    </source>
</evidence>
<dbReference type="AlphaFoldDB" id="A0AAQ0V3G4"/>
<dbReference type="Proteomes" id="UP000282299">
    <property type="component" value="Unassembled WGS sequence"/>
</dbReference>
<reference evidence="1" key="3">
    <citation type="submission" date="2020-11" db="EMBL/GenBank/DDBJ databases">
        <title>Enhanced detection system for hospital associated transmission using whole genome sequencing surveillance.</title>
        <authorList>
            <person name="Harrison L.H."/>
            <person name="Van Tyne D."/>
            <person name="Marsh J.W."/>
            <person name="Griffith M.P."/>
            <person name="Snyder D.J."/>
            <person name="Cooper V.S."/>
            <person name="Mustapha M."/>
        </authorList>
    </citation>
    <scope>NUCLEOTIDE SEQUENCE</scope>
    <source>
        <strain evidence="1">CB00014</strain>
    </source>
</reference>
<dbReference type="RefSeq" id="WP_125336771.1">
    <property type="nucleotide sequence ID" value="NZ_ABTEQQ020000002.1"/>
</dbReference>
<evidence type="ECO:0000313" key="2">
    <source>
        <dbReference type="EMBL" id="RSC15631.1"/>
    </source>
</evidence>
<gene>
    <name evidence="2" type="ORF">EGS84_01085</name>
    <name evidence="1" type="ORF">I5687_15950</name>
</gene>
<dbReference type="Proteomes" id="UP000807555">
    <property type="component" value="Unassembled WGS sequence"/>
</dbReference>
<name>A0AAQ0V3G4_CITKO</name>
<reference evidence="3" key="1">
    <citation type="submission" date="2018-10" db="EMBL/GenBank/DDBJ databases">
        <title>FDA dAtabase for Regulatory Grade micrObial Sequences (FDA-ARGOS): Supporting development and validation of Infectious Disease Dx tests.</title>
        <authorList>
            <person name="Goldberg B."/>
            <person name="Campos J."/>
            <person name="Tallon L."/>
            <person name="Sadzewicz L."/>
            <person name="Zhao X."/>
            <person name="Vavikolanu K."/>
            <person name="Mehta A."/>
            <person name="Aluvathingal J."/>
            <person name="Nadendla S."/>
            <person name="Geyer C."/>
            <person name="Nandy P."/>
            <person name="Yan Y."/>
            <person name="Sichtig H."/>
        </authorList>
    </citation>
    <scope>NUCLEOTIDE SEQUENCE [LARGE SCALE GENOMIC DNA]</scope>
    <source>
        <strain evidence="3">FDAARGOS_526</strain>
    </source>
</reference>
<dbReference type="EMBL" id="JADVNV010000006">
    <property type="protein sequence ID" value="MBJ9869443.1"/>
    <property type="molecule type" value="Genomic_DNA"/>
</dbReference>
<evidence type="ECO:0000313" key="3">
    <source>
        <dbReference type="Proteomes" id="UP000282299"/>
    </source>
</evidence>
<dbReference type="InterPro" id="IPR011521">
    <property type="entry name" value="YTV"/>
</dbReference>
<proteinExistence type="predicted"/>
<organism evidence="2 3">
    <name type="scientific">Citrobacter koseri</name>
    <name type="common">Citrobacter diversus</name>
    <dbReference type="NCBI Taxonomy" id="545"/>
    <lineage>
        <taxon>Bacteria</taxon>
        <taxon>Pseudomonadati</taxon>
        <taxon>Pseudomonadota</taxon>
        <taxon>Gammaproteobacteria</taxon>
        <taxon>Enterobacterales</taxon>
        <taxon>Enterobacteriaceae</taxon>
        <taxon>Citrobacter</taxon>
    </lineage>
</organism>